<dbReference type="EMBL" id="CP031222">
    <property type="protein sequence ID" value="AXI02003.1"/>
    <property type="molecule type" value="Genomic_DNA"/>
</dbReference>
<evidence type="ECO:0000313" key="3">
    <source>
        <dbReference type="Proteomes" id="UP000253940"/>
    </source>
</evidence>
<dbReference type="OrthoDB" id="6709940at2"/>
<accession>A0A345P3Z4</accession>
<sequence>MTNVGYWVIGLVAVFMLGTFMSARISPREKALGNMRERAKKMGFIPRLIPAPLWIEHTTYSGKPGGMVAYYSVVLSDATHALVQALVVDGRLNVLKGEPTLQGEPISSNLKGIQALEIQSNSAGFYWDEEADLSGEQLESMKTALISFADRMKP</sequence>
<dbReference type="Proteomes" id="UP000253940">
    <property type="component" value="Chromosome"/>
</dbReference>
<feature type="transmembrane region" description="Helical" evidence="1">
    <location>
        <begin position="6"/>
        <end position="26"/>
    </location>
</feature>
<gene>
    <name evidence="2" type="ORF">HYN46_03460</name>
</gene>
<evidence type="ECO:0000313" key="2">
    <source>
        <dbReference type="EMBL" id="AXI02003.1"/>
    </source>
</evidence>
<name>A0A345P3Z4_9GAMM</name>
<keyword evidence="1" id="KW-0812">Transmembrane</keyword>
<keyword evidence="1" id="KW-0472">Membrane</keyword>
<evidence type="ECO:0000256" key="1">
    <source>
        <dbReference type="SAM" id="Phobius"/>
    </source>
</evidence>
<keyword evidence="1" id="KW-1133">Transmembrane helix</keyword>
<keyword evidence="3" id="KW-1185">Reference proteome</keyword>
<dbReference type="RefSeq" id="WP_114898113.1">
    <property type="nucleotide sequence ID" value="NZ_CP031222.1"/>
</dbReference>
<protein>
    <submittedName>
        <fullName evidence="2">Ammonium transporter</fullName>
    </submittedName>
</protein>
<dbReference type="AlphaFoldDB" id="A0A345P3Z4"/>
<reference evidence="2 3" key="1">
    <citation type="submission" date="2018-07" db="EMBL/GenBank/DDBJ databases">
        <title>Genome sequencing of Moraxellaceae gen. HYN0046.</title>
        <authorList>
            <person name="Kim M."/>
            <person name="Yi H."/>
        </authorList>
    </citation>
    <scope>NUCLEOTIDE SEQUENCE [LARGE SCALE GENOMIC DNA]</scope>
    <source>
        <strain evidence="2 3">HYN0046</strain>
    </source>
</reference>
<organism evidence="2 3">
    <name type="scientific">Aquirhabdus parva</name>
    <dbReference type="NCBI Taxonomy" id="2283318"/>
    <lineage>
        <taxon>Bacteria</taxon>
        <taxon>Pseudomonadati</taxon>
        <taxon>Pseudomonadota</taxon>
        <taxon>Gammaproteobacteria</taxon>
        <taxon>Moraxellales</taxon>
        <taxon>Moraxellaceae</taxon>
        <taxon>Aquirhabdus</taxon>
    </lineage>
</organism>
<dbReference type="KEGG" id="mbah:HYN46_03460"/>
<proteinExistence type="predicted"/>